<sequence length="728" mass="80891" precursor="true">MRLARHLCVAALLALGAAPLPLVAQTTTLTANAGDESTEPALLLADAVFVENGARLIASGNVEALHDGLRLTAERIVFDQDAGTLQIEGPIRITDETGNLLLADAAQMDEGLRNGLLKGARMVMDDQLQLAAVEAQRVKGRYTQLSRVAVTSCQVCGANEVPLWQIRADRVIHDEEARQLYFEGAQFRVLDVPILWVPQLRLPDPSLDRARGFLTPSIRSTTLLGTGVRIPYFIPLGEHQDITLTPYVSAETRTLEARYRRAFSNGTIELNGAVTKDTLRPDDTRGYLFIEGEFGLKGDFTLDFDIQTVSDDAYFNVYDYGPSERLESALTLTRARRDDFLQADLTYYETLLASEENDTQPSVMVNTMYERRFYPDRIGGEFRLGAIMHAHYRQSDLDYDSDDADSIVDGRDMARLSAEASWRRRWTLAGGIRAGITGYLWADRFEVRQDATSENSASQLTPAASVELRWPLVRRGAGGVRDLVEPVLQYGWVGGERLDIPNDESTRVEFDEANLLSLSRFPASDRRERGELAVAGLRWLHEAPAGWTAGLTVGRVWRDELDSDLGRSSGLDSQTSDWLIAGGFANPLGLSITARGLLDEDGQFNKAEARAAWANPRVDLAATYVMLVEDPVEDRDESQAEWGFEGSYRLSRHWTGAAEWRYDLADRRLDRTGLGLQYRNECVQVDFSVTRKFASSTNLEPSTDYGLTVALTGFGTAASAKEYRRTCN</sequence>
<dbReference type="STRING" id="1229727.Ga0080559_TMP4303"/>
<dbReference type="GO" id="GO:0043165">
    <property type="term" value="P:Gram-negative-bacterium-type cell outer membrane assembly"/>
    <property type="evidence" value="ECO:0007669"/>
    <property type="project" value="UniProtKB-UniRule"/>
</dbReference>
<comment type="function">
    <text evidence="1">Involved in the assembly of lipopolysaccharide (LPS) at the surface of the outer membrane.</text>
</comment>
<dbReference type="HAMAP" id="MF_01411">
    <property type="entry name" value="LPS_assembly_LptD"/>
    <property type="match status" value="1"/>
</dbReference>
<dbReference type="GO" id="GO:1990351">
    <property type="term" value="C:transporter complex"/>
    <property type="evidence" value="ECO:0007669"/>
    <property type="project" value="TreeGrafter"/>
</dbReference>
<dbReference type="PANTHER" id="PTHR30189:SF1">
    <property type="entry name" value="LPS-ASSEMBLY PROTEIN LPTD"/>
    <property type="match status" value="1"/>
</dbReference>
<protein>
    <recommendedName>
        <fullName evidence="1">LPS-assembly protein LptD</fullName>
    </recommendedName>
</protein>
<evidence type="ECO:0000259" key="2">
    <source>
        <dbReference type="Pfam" id="PF04453"/>
    </source>
</evidence>
<comment type="caution">
    <text evidence="1">Lacks conserved residue(s) required for the propagation of feature annotation.</text>
</comment>
<proteinExistence type="inferred from homology"/>
<dbReference type="PANTHER" id="PTHR30189">
    <property type="entry name" value="LPS-ASSEMBLY PROTEIN"/>
    <property type="match status" value="1"/>
</dbReference>
<dbReference type="Proteomes" id="UP000186559">
    <property type="component" value="Chromosome"/>
</dbReference>
<comment type="similarity">
    <text evidence="1">Belongs to the LptD family.</text>
</comment>
<comment type="subunit">
    <text evidence="1">Component of the lipopolysaccharide transport and assembly complex.</text>
</comment>
<evidence type="ECO:0000313" key="4">
    <source>
        <dbReference type="Proteomes" id="UP000186559"/>
    </source>
</evidence>
<dbReference type="OrthoDB" id="9760225at2"/>
<dbReference type="KEGG" id="tpro:Ga0080559_TMP4303"/>
<dbReference type="Pfam" id="PF04453">
    <property type="entry name" value="LptD"/>
    <property type="match status" value="1"/>
</dbReference>
<dbReference type="EMBL" id="CP014796">
    <property type="protein sequence ID" value="APX25099.1"/>
    <property type="molecule type" value="Genomic_DNA"/>
</dbReference>
<dbReference type="AlphaFoldDB" id="A0A1U7DAD7"/>
<accession>A0A1U7DAD7</accession>
<keyword evidence="1" id="KW-0998">Cell outer membrane</keyword>
<evidence type="ECO:0000313" key="3">
    <source>
        <dbReference type="EMBL" id="APX25099.1"/>
    </source>
</evidence>
<gene>
    <name evidence="1" type="primary">lptD</name>
    <name evidence="3" type="ORF">Ga0080559_TMP4303</name>
</gene>
<dbReference type="InterPro" id="IPR007543">
    <property type="entry name" value="LptD_C"/>
</dbReference>
<organism evidence="3 4">
    <name type="scientific">Salipiger profundus</name>
    <dbReference type="NCBI Taxonomy" id="1229727"/>
    <lineage>
        <taxon>Bacteria</taxon>
        <taxon>Pseudomonadati</taxon>
        <taxon>Pseudomonadota</taxon>
        <taxon>Alphaproteobacteria</taxon>
        <taxon>Rhodobacterales</taxon>
        <taxon>Roseobacteraceae</taxon>
        <taxon>Salipiger</taxon>
    </lineage>
</organism>
<dbReference type="InterPro" id="IPR050218">
    <property type="entry name" value="LptD"/>
</dbReference>
<evidence type="ECO:0000256" key="1">
    <source>
        <dbReference type="HAMAP-Rule" id="MF_01411"/>
    </source>
</evidence>
<keyword evidence="4" id="KW-1185">Reference proteome</keyword>
<feature type="chain" id="PRO_5010592720" description="LPS-assembly protein LptD" evidence="1">
    <location>
        <begin position="25"/>
        <end position="728"/>
    </location>
</feature>
<dbReference type="RefSeq" id="WP_076624764.1">
    <property type="nucleotide sequence ID" value="NZ_BMEW01000006.1"/>
</dbReference>
<keyword evidence="1" id="KW-0732">Signal</keyword>
<feature type="domain" description="LptD C-terminal" evidence="2">
    <location>
        <begin position="284"/>
        <end position="654"/>
    </location>
</feature>
<dbReference type="GO" id="GO:0015920">
    <property type="term" value="P:lipopolysaccharide transport"/>
    <property type="evidence" value="ECO:0007669"/>
    <property type="project" value="InterPro"/>
</dbReference>
<keyword evidence="1" id="KW-0472">Membrane</keyword>
<feature type="signal peptide" evidence="1">
    <location>
        <begin position="1"/>
        <end position="24"/>
    </location>
</feature>
<comment type="subcellular location">
    <subcellularLocation>
        <location evidence="1">Cell outer membrane</location>
    </subcellularLocation>
</comment>
<name>A0A1U7DAD7_9RHOB</name>
<dbReference type="GO" id="GO:0009279">
    <property type="term" value="C:cell outer membrane"/>
    <property type="evidence" value="ECO:0007669"/>
    <property type="project" value="UniProtKB-SubCell"/>
</dbReference>
<reference evidence="3 4" key="1">
    <citation type="submission" date="2016-03" db="EMBL/GenBank/DDBJ databases">
        <title>Deep-sea bacteria in the southern Pacific.</title>
        <authorList>
            <person name="Tang K."/>
        </authorList>
    </citation>
    <scope>NUCLEOTIDE SEQUENCE [LARGE SCALE GENOMIC DNA]</scope>
    <source>
        <strain evidence="3 4">JLT2016</strain>
    </source>
</reference>
<dbReference type="InterPro" id="IPR020889">
    <property type="entry name" value="LipoPS_assembly_LptD"/>
</dbReference>